<dbReference type="InterPro" id="IPR003593">
    <property type="entry name" value="AAA+_ATPase"/>
</dbReference>
<evidence type="ECO:0000256" key="2">
    <source>
        <dbReference type="ARBA" id="ARBA00022840"/>
    </source>
</evidence>
<name>A0A0M2PZJ8_PROHO</name>
<dbReference type="SUPFAM" id="SSF52540">
    <property type="entry name" value="P-loop containing nucleoside triphosphate hydrolases"/>
    <property type="match status" value="1"/>
</dbReference>
<dbReference type="GO" id="GO:0003676">
    <property type="term" value="F:nucleic acid binding"/>
    <property type="evidence" value="ECO:0007669"/>
    <property type="project" value="UniProtKB-UniRule"/>
</dbReference>
<dbReference type="AlphaFoldDB" id="A0A0M2PZJ8"/>
<dbReference type="InterPro" id="IPR058670">
    <property type="entry name" value="PTPase_dom"/>
</dbReference>
<dbReference type="GO" id="GO:0005524">
    <property type="term" value="F:ATP binding"/>
    <property type="evidence" value="ECO:0007669"/>
    <property type="project" value="UniProtKB-KW"/>
</dbReference>
<evidence type="ECO:0000313" key="4">
    <source>
        <dbReference type="EMBL" id="KKJ00493.1"/>
    </source>
</evidence>
<dbReference type="InterPro" id="IPR001374">
    <property type="entry name" value="R3H_dom"/>
</dbReference>
<evidence type="ECO:0000256" key="1">
    <source>
        <dbReference type="ARBA" id="ARBA00022741"/>
    </source>
</evidence>
<keyword evidence="1" id="KW-0547">Nucleotide-binding</keyword>
<protein>
    <submittedName>
        <fullName evidence="4">Single-stranded nucleic acid binding R3H domain-containing protein</fullName>
    </submittedName>
</protein>
<keyword evidence="5" id="KW-1185">Reference proteome</keyword>
<organism evidence="4 5">
    <name type="scientific">Prochlorothrix hollandica PCC 9006 = CALU 1027</name>
    <dbReference type="NCBI Taxonomy" id="317619"/>
    <lineage>
        <taxon>Bacteria</taxon>
        <taxon>Bacillati</taxon>
        <taxon>Cyanobacteriota</taxon>
        <taxon>Cyanophyceae</taxon>
        <taxon>Prochlorotrichales</taxon>
        <taxon>Prochlorotrichaceae</taxon>
        <taxon>Prochlorothrix</taxon>
    </lineage>
</organism>
<sequence length="611" mass="67158">MPPQTLVLSPTVPRVEERQVVDDLDRLLSILPPALGQILVTHPQRDRLVEVVLDLGRWPEARFPGKAEYLAETPISQADLQYCVERVGHFGGDNRAGIERTLHRISALRNRKGDIIGLTCRVGRAVFGTIGLIQDLVETGRSILMLGRPGVGKTTALREIARVLADDLLKRVVIIDTSNEIAGDGDIPHPAIGRARRMQVAKPELQHQVMIEAVENHMPEVIIIDEIGTELEALAARTIAERGVQLVGTAHGNQIENLIKNPTLADLIGGIQSVTLGDDEARRRRSQKTVLERKSPPTFEIAVEMLERQRWVIHESVADTVDALLRNHRPSPQVRSVGEDGQVLVTLAPAPGPISGSPGFPIKGVKLTGTTGEANGWRGSGQMKPMPLTERLSRGGGLGEAIDAFPQGEGDRESVPFPQGLEDSPADSLGSTWATDGDPDYGEAVPLHVYPYAISRHHLEQAIQTLQLPVVLTKDIDTADAVLALRSHIKGHAKLRNLARSRQVPIHVIKSNTLPQMARGLRRLLNREENLTSPETIEAMMAATNSHDELEAMEEARLAVEQIVLPKGQPVELLPRPATIRKMQHELVEHYRLKSHSFGDDPNRRLRIYPA</sequence>
<dbReference type="SUPFAM" id="SSF82708">
    <property type="entry name" value="R3H domain"/>
    <property type="match status" value="1"/>
</dbReference>
<dbReference type="PROSITE" id="PS51061">
    <property type="entry name" value="R3H"/>
    <property type="match status" value="1"/>
</dbReference>
<dbReference type="InterPro" id="IPR045735">
    <property type="entry name" value="Spore_III_AA_AAA+_ATPase"/>
</dbReference>
<gene>
    <name evidence="4" type="ORF">PROH_07890</name>
</gene>
<dbReference type="RefSeq" id="WP_044076273.1">
    <property type="nucleotide sequence ID" value="NZ_KB235933.1"/>
</dbReference>
<comment type="caution">
    <text evidence="4">The sequence shown here is derived from an EMBL/GenBank/DDBJ whole genome shotgun (WGS) entry which is preliminary data.</text>
</comment>
<feature type="domain" description="R3H" evidence="3">
    <location>
        <begin position="547"/>
        <end position="611"/>
    </location>
</feature>
<dbReference type="PANTHER" id="PTHR20953">
    <property type="entry name" value="KINASE-RELATED"/>
    <property type="match status" value="1"/>
</dbReference>
<dbReference type="InterPro" id="IPR034081">
    <property type="entry name" value="R3H_AAA"/>
</dbReference>
<dbReference type="Pfam" id="PF19568">
    <property type="entry name" value="Spore_III_AA"/>
    <property type="match status" value="1"/>
</dbReference>
<accession>A0A0M2PZJ8</accession>
<dbReference type="EMBL" id="AJTX02000004">
    <property type="protein sequence ID" value="KKJ00493.1"/>
    <property type="molecule type" value="Genomic_DNA"/>
</dbReference>
<dbReference type="InterPro" id="IPR036867">
    <property type="entry name" value="R3H_dom_sf"/>
</dbReference>
<dbReference type="STRING" id="317619.GCA_000332315_00320"/>
<proteinExistence type="predicted"/>
<dbReference type="Pfam" id="PF01424">
    <property type="entry name" value="R3H"/>
    <property type="match status" value="1"/>
</dbReference>
<evidence type="ECO:0000313" key="5">
    <source>
        <dbReference type="Proteomes" id="UP000034681"/>
    </source>
</evidence>
<dbReference type="SMART" id="SM00393">
    <property type="entry name" value="R3H"/>
    <property type="match status" value="1"/>
</dbReference>
<dbReference type="Gene3D" id="3.40.50.300">
    <property type="entry name" value="P-loop containing nucleotide triphosphate hydrolases"/>
    <property type="match status" value="1"/>
</dbReference>
<dbReference type="Pfam" id="PF25516">
    <property type="entry name" value="PTPase"/>
    <property type="match status" value="1"/>
</dbReference>
<dbReference type="eggNOG" id="COG3854">
    <property type="taxonomic scope" value="Bacteria"/>
</dbReference>
<keyword evidence="2" id="KW-0067">ATP-binding</keyword>
<dbReference type="Proteomes" id="UP000034681">
    <property type="component" value="Unassembled WGS sequence"/>
</dbReference>
<reference evidence="4" key="1">
    <citation type="submission" date="2012-04" db="EMBL/GenBank/DDBJ databases">
        <authorList>
            <person name="Borisov I.G."/>
            <person name="Ivanikova N.V."/>
            <person name="Pinevich A.V."/>
        </authorList>
    </citation>
    <scope>NUCLEOTIDE SEQUENCE</scope>
    <source>
        <strain evidence="4">CALU 1027</strain>
    </source>
</reference>
<dbReference type="OrthoDB" id="9768243at2"/>
<dbReference type="InterPro" id="IPR027417">
    <property type="entry name" value="P-loop_NTPase"/>
</dbReference>
<dbReference type="CDD" id="cd02645">
    <property type="entry name" value="R3H_AAA"/>
    <property type="match status" value="1"/>
</dbReference>
<dbReference type="SMART" id="SM00382">
    <property type="entry name" value="AAA"/>
    <property type="match status" value="1"/>
</dbReference>
<evidence type="ECO:0000259" key="3">
    <source>
        <dbReference type="PROSITE" id="PS51061"/>
    </source>
</evidence>
<dbReference type="PANTHER" id="PTHR20953:SF3">
    <property type="entry name" value="P-LOOP CONTAINING NUCLEOSIDE TRIPHOSPHATE HYDROLASES SUPERFAMILY PROTEIN"/>
    <property type="match status" value="1"/>
</dbReference>
<dbReference type="CDD" id="cd00009">
    <property type="entry name" value="AAA"/>
    <property type="match status" value="1"/>
</dbReference>